<proteinExistence type="predicted"/>
<name>A0A0F9C6Q5_9ZZZZ</name>
<accession>A0A0F9C6Q5</accession>
<organism evidence="1">
    <name type="scientific">marine sediment metagenome</name>
    <dbReference type="NCBI Taxonomy" id="412755"/>
    <lineage>
        <taxon>unclassified sequences</taxon>
        <taxon>metagenomes</taxon>
        <taxon>ecological metagenomes</taxon>
    </lineage>
</organism>
<gene>
    <name evidence="1" type="ORF">LCGC14_2361590</name>
</gene>
<protein>
    <submittedName>
        <fullName evidence="1">Uncharacterized protein</fullName>
    </submittedName>
</protein>
<comment type="caution">
    <text evidence="1">The sequence shown here is derived from an EMBL/GenBank/DDBJ whole genome shotgun (WGS) entry which is preliminary data.</text>
</comment>
<dbReference type="AlphaFoldDB" id="A0A0F9C6Q5"/>
<reference evidence="1" key="1">
    <citation type="journal article" date="2015" name="Nature">
        <title>Complex archaea that bridge the gap between prokaryotes and eukaryotes.</title>
        <authorList>
            <person name="Spang A."/>
            <person name="Saw J.H."/>
            <person name="Jorgensen S.L."/>
            <person name="Zaremba-Niedzwiedzka K."/>
            <person name="Martijn J."/>
            <person name="Lind A.E."/>
            <person name="van Eijk R."/>
            <person name="Schleper C."/>
            <person name="Guy L."/>
            <person name="Ettema T.J."/>
        </authorList>
    </citation>
    <scope>NUCLEOTIDE SEQUENCE</scope>
</reference>
<evidence type="ECO:0000313" key="1">
    <source>
        <dbReference type="EMBL" id="KKL44849.1"/>
    </source>
</evidence>
<sequence>ICFDRNHEYANTRKTKYIITDILPYTFEKVGRKNKENPESKINIPVHTK</sequence>
<dbReference type="EMBL" id="LAZR01034607">
    <property type="protein sequence ID" value="KKL44849.1"/>
    <property type="molecule type" value="Genomic_DNA"/>
</dbReference>
<feature type="non-terminal residue" evidence="1">
    <location>
        <position position="1"/>
    </location>
</feature>